<accession>A0A3M7LY35</accession>
<dbReference type="GO" id="GO:0006508">
    <property type="term" value="P:proteolysis"/>
    <property type="evidence" value="ECO:0007669"/>
    <property type="project" value="UniProtKB-KW"/>
</dbReference>
<feature type="compositionally biased region" description="Polar residues" evidence="2">
    <location>
        <begin position="626"/>
        <end position="638"/>
    </location>
</feature>
<reference evidence="4 5" key="1">
    <citation type="journal article" date="2014" name="PLoS ONE">
        <title>De novo Genome Assembly of the Fungal Plant Pathogen Pyrenophora semeniperda.</title>
        <authorList>
            <person name="Soliai M.M."/>
            <person name="Meyer S.E."/>
            <person name="Udall J.A."/>
            <person name="Elzinga D.E."/>
            <person name="Hermansen R.A."/>
            <person name="Bodily P.M."/>
            <person name="Hart A.A."/>
            <person name="Coleman C.E."/>
        </authorList>
    </citation>
    <scope>NUCLEOTIDE SEQUENCE [LARGE SCALE GENOMIC DNA]</scope>
    <source>
        <strain evidence="4 5">CCB06</strain>
        <tissue evidence="4">Mycelium</tissue>
    </source>
</reference>
<feature type="coiled-coil region" evidence="1">
    <location>
        <begin position="313"/>
        <end position="344"/>
    </location>
</feature>
<feature type="compositionally biased region" description="Low complexity" evidence="2">
    <location>
        <begin position="745"/>
        <end position="757"/>
    </location>
</feature>
<feature type="compositionally biased region" description="Polar residues" evidence="2">
    <location>
        <begin position="606"/>
        <end position="615"/>
    </location>
</feature>
<feature type="transmembrane region" description="Helical" evidence="3">
    <location>
        <begin position="213"/>
        <end position="231"/>
    </location>
</feature>
<dbReference type="EMBL" id="KE747810">
    <property type="protein sequence ID" value="RMZ67177.1"/>
    <property type="molecule type" value="Genomic_DNA"/>
</dbReference>
<evidence type="ECO:0000256" key="2">
    <source>
        <dbReference type="SAM" id="MobiDB-lite"/>
    </source>
</evidence>
<keyword evidence="3" id="KW-0812">Transmembrane</keyword>
<evidence type="ECO:0000256" key="1">
    <source>
        <dbReference type="SAM" id="Coils"/>
    </source>
</evidence>
<feature type="transmembrane region" description="Helical" evidence="3">
    <location>
        <begin position="6"/>
        <end position="26"/>
    </location>
</feature>
<evidence type="ECO:0000313" key="4">
    <source>
        <dbReference type="EMBL" id="RMZ67177.1"/>
    </source>
</evidence>
<keyword evidence="4" id="KW-0378">Hydrolase</keyword>
<feature type="compositionally biased region" description="Polar residues" evidence="2">
    <location>
        <begin position="646"/>
        <end position="657"/>
    </location>
</feature>
<dbReference type="AlphaFoldDB" id="A0A3M7LY35"/>
<keyword evidence="4" id="KW-0482">Metalloprotease</keyword>
<dbReference type="Proteomes" id="UP000265663">
    <property type="component" value="Unassembled WGS sequence"/>
</dbReference>
<evidence type="ECO:0000256" key="3">
    <source>
        <dbReference type="SAM" id="Phobius"/>
    </source>
</evidence>
<feature type="region of interest" description="Disordered" evidence="2">
    <location>
        <begin position="572"/>
        <end position="757"/>
    </location>
</feature>
<feature type="transmembrane region" description="Helical" evidence="3">
    <location>
        <begin position="66"/>
        <end position="85"/>
    </location>
</feature>
<organism evidence="4 5">
    <name type="scientific">Pyrenophora seminiperda CCB06</name>
    <dbReference type="NCBI Taxonomy" id="1302712"/>
    <lineage>
        <taxon>Eukaryota</taxon>
        <taxon>Fungi</taxon>
        <taxon>Dikarya</taxon>
        <taxon>Ascomycota</taxon>
        <taxon>Pezizomycotina</taxon>
        <taxon>Dothideomycetes</taxon>
        <taxon>Pleosporomycetidae</taxon>
        <taxon>Pleosporales</taxon>
        <taxon>Pleosporineae</taxon>
        <taxon>Pleosporaceae</taxon>
        <taxon>Pyrenophora</taxon>
    </lineage>
</organism>
<dbReference type="GO" id="GO:0008237">
    <property type="term" value="F:metallopeptidase activity"/>
    <property type="evidence" value="ECO:0007669"/>
    <property type="project" value="UniProtKB-KW"/>
</dbReference>
<feature type="region of interest" description="Disordered" evidence="2">
    <location>
        <begin position="377"/>
        <end position="398"/>
    </location>
</feature>
<feature type="compositionally biased region" description="Low complexity" evidence="2">
    <location>
        <begin position="705"/>
        <end position="716"/>
    </location>
</feature>
<gene>
    <name evidence="4" type="ORF">GMOD_00001064</name>
</gene>
<protein>
    <submittedName>
        <fullName evidence="4">Ubiquitin metalloprotease fusion</fullName>
    </submittedName>
</protein>
<name>A0A3M7LY35_9PLEO</name>
<dbReference type="OrthoDB" id="3790284at2759"/>
<keyword evidence="3" id="KW-0472">Membrane</keyword>
<sequence length="757" mass="82467">MSMPVFFVPLLILIASAWCVVGILLAKWLKQAGHARPFSGRRLSAREVYGGGGGVGRVDRGVGRELYCIFAHTALVAHTALIAHITTLLSIIAHITTLLSTIAHITILLILISMPTTLKYTDIIDAKMAYNMYTDITAKTAHPITITSTIKAASSSMRAATALKSATTYITPPPSYHSHFPVSMPRSTIAKTLTQYLFSSTPLPPSLEHYGPLLLAFTTGAALATGLYAFFQRHKSNRAKIQMAIFHLCHIVDTLPDLKERLRNNSHEVIALVSDQVEKMVNEHCKLTAAEGRETLTIVRKRIWAYRDERVYIEAAQERARNKRQKIEEEVQRMKREKRRVEFATPVHQVIEPSEDGSEELMEVEGGEDWHCSVADRNEDEEEETEDVDMMDDDAPTTTPTPVSIACLGLLRSPMFPPTQNQSGYMQPDSSPESVEADNFDEEVTTPLPADVTSLPEVDTPLPEATVIEEATTPLPAVDTSISVVDTPLPAATVVDVATTPLPLLDYAFALMESPAVDTLLPSIDAPLPLSDYVFTLMQPPAVDTPLPAVDTPLPAVDTPVLAAATPLPTSDGNWSTYKCPSSSTPGGNELHSSSPPIRPCAPTPSRGQASSSRGVHNRPKEETFTALNASPAPQTQVRTKKAVRPTTSIPVPQIGTSLFPLREGLSPQESPLEGTTEYRAAGTRKFYHEIQSPDMRTRQVDIGTPTPAEAPARPAARPRRAPRTPAPRRRNVGESPVGVRKSARIASRSRGGSTDR</sequence>
<keyword evidence="4" id="KW-0645">Protease</keyword>
<keyword evidence="1" id="KW-0175">Coiled coil</keyword>
<feature type="transmembrane region" description="Helical" evidence="3">
    <location>
        <begin position="91"/>
        <end position="112"/>
    </location>
</feature>
<feature type="compositionally biased region" description="Acidic residues" evidence="2">
    <location>
        <begin position="378"/>
        <end position="395"/>
    </location>
</feature>
<evidence type="ECO:0000313" key="5">
    <source>
        <dbReference type="Proteomes" id="UP000265663"/>
    </source>
</evidence>
<keyword evidence="3" id="KW-1133">Transmembrane helix</keyword>
<feature type="compositionally biased region" description="Basic residues" evidence="2">
    <location>
        <begin position="717"/>
        <end position="731"/>
    </location>
</feature>
<proteinExistence type="predicted"/>
<feature type="compositionally biased region" description="Polar residues" evidence="2">
    <location>
        <begin position="572"/>
        <end position="596"/>
    </location>
</feature>
<keyword evidence="5" id="KW-1185">Reference proteome</keyword>